<keyword evidence="3" id="KW-1185">Reference proteome</keyword>
<sequence>MVYWILLTSRRRIGKQEIAITCVIHVQITKMRIYLIAEWTVDVHAYLIQRGFMEDYTCWVKHREQESGSGAQNQEDEDHEHESGSAAPPSGSPLPSPSPTSSSTEPGTIPKPASAAVDLLHTVLAPILATTASTSPAVPEHAHRLTSSSAGYFIDVKVI</sequence>
<evidence type="ECO:0000256" key="1">
    <source>
        <dbReference type="SAM" id="MobiDB-lite"/>
    </source>
</evidence>
<proteinExistence type="predicted"/>
<organism evidence="2">
    <name type="scientific">Oryza nivara</name>
    <name type="common">Indian wild rice</name>
    <name type="synonym">Oryza sativa f. spontanea</name>
    <dbReference type="NCBI Taxonomy" id="4536"/>
    <lineage>
        <taxon>Eukaryota</taxon>
        <taxon>Viridiplantae</taxon>
        <taxon>Streptophyta</taxon>
        <taxon>Embryophyta</taxon>
        <taxon>Tracheophyta</taxon>
        <taxon>Spermatophyta</taxon>
        <taxon>Magnoliopsida</taxon>
        <taxon>Liliopsida</taxon>
        <taxon>Poales</taxon>
        <taxon>Poaceae</taxon>
        <taxon>BOP clade</taxon>
        <taxon>Oryzoideae</taxon>
        <taxon>Oryzeae</taxon>
        <taxon>Oryzinae</taxon>
        <taxon>Oryza</taxon>
    </lineage>
</organism>
<evidence type="ECO:0000313" key="2">
    <source>
        <dbReference type="EnsemblPlants" id="ONIVA07G12900.1"/>
    </source>
</evidence>
<dbReference type="AlphaFoldDB" id="A0A0E0I0T6"/>
<accession>A0A0E0I0T6</accession>
<reference evidence="2" key="1">
    <citation type="submission" date="2015-04" db="UniProtKB">
        <authorList>
            <consortium name="EnsemblPlants"/>
        </authorList>
    </citation>
    <scope>IDENTIFICATION</scope>
    <source>
        <strain evidence="2">SL10</strain>
    </source>
</reference>
<feature type="region of interest" description="Disordered" evidence="1">
    <location>
        <begin position="64"/>
        <end position="112"/>
    </location>
</feature>
<name>A0A0E0I0T6_ORYNI</name>
<dbReference type="HOGENOM" id="CLU_1663562_0_0_1"/>
<dbReference type="Proteomes" id="UP000006591">
    <property type="component" value="Chromosome 7"/>
</dbReference>
<evidence type="ECO:0000313" key="3">
    <source>
        <dbReference type="Proteomes" id="UP000006591"/>
    </source>
</evidence>
<dbReference type="EnsemblPlants" id="ONIVA07G12900.1">
    <property type="protein sequence ID" value="ONIVA07G12900.1"/>
    <property type="gene ID" value="ONIVA07G12900"/>
</dbReference>
<dbReference type="Gramene" id="ONIVA07G12900.1">
    <property type="protein sequence ID" value="ONIVA07G12900.1"/>
    <property type="gene ID" value="ONIVA07G12900"/>
</dbReference>
<reference evidence="2" key="2">
    <citation type="submission" date="2018-04" db="EMBL/GenBank/DDBJ databases">
        <title>OnivRS2 (Oryza nivara Reference Sequence Version 2).</title>
        <authorList>
            <person name="Zhang J."/>
            <person name="Kudrna D."/>
            <person name="Lee S."/>
            <person name="Talag J."/>
            <person name="Rajasekar S."/>
            <person name="Welchert J."/>
            <person name="Hsing Y.-I."/>
            <person name="Wing R.A."/>
        </authorList>
    </citation>
    <scope>NUCLEOTIDE SEQUENCE [LARGE SCALE GENOMIC DNA]</scope>
    <source>
        <strain evidence="2">SL10</strain>
    </source>
</reference>
<protein>
    <submittedName>
        <fullName evidence="2">Uncharacterized protein</fullName>
    </submittedName>
</protein>